<dbReference type="RefSeq" id="WP_154441591.1">
    <property type="nucleotide sequence ID" value="NZ_VUNQ01000037.1"/>
</dbReference>
<evidence type="ECO:0000256" key="1">
    <source>
        <dbReference type="SAM" id="Coils"/>
    </source>
</evidence>
<dbReference type="Proteomes" id="UP000469523">
    <property type="component" value="Unassembled WGS sequence"/>
</dbReference>
<dbReference type="Gene3D" id="1.25.10.10">
    <property type="entry name" value="Leucine-rich Repeat Variant"/>
    <property type="match status" value="1"/>
</dbReference>
<accession>A0A6N7XP46</accession>
<organism evidence="3 4">
    <name type="scientific">Tissierella pigra</name>
    <dbReference type="NCBI Taxonomy" id="2607614"/>
    <lineage>
        <taxon>Bacteria</taxon>
        <taxon>Bacillati</taxon>
        <taxon>Bacillota</taxon>
        <taxon>Tissierellia</taxon>
        <taxon>Tissierellales</taxon>
        <taxon>Tissierellaceae</taxon>
        <taxon>Tissierella</taxon>
    </lineage>
</organism>
<keyword evidence="4" id="KW-1185">Reference proteome</keyword>
<dbReference type="InterPro" id="IPR016024">
    <property type="entry name" value="ARM-type_fold"/>
</dbReference>
<dbReference type="SUPFAM" id="SSF57997">
    <property type="entry name" value="Tropomyosin"/>
    <property type="match status" value="1"/>
</dbReference>
<evidence type="ECO:0000259" key="2">
    <source>
        <dbReference type="Pfam" id="PF20155"/>
    </source>
</evidence>
<name>A0A6N7XP46_9FIRM</name>
<proteinExistence type="predicted"/>
<evidence type="ECO:0000313" key="3">
    <source>
        <dbReference type="EMBL" id="MSU02602.1"/>
    </source>
</evidence>
<keyword evidence="1" id="KW-0175">Coiled coil</keyword>
<dbReference type="PANTHER" id="PTHR38812:SF2">
    <property type="entry name" value="MU-LIKE PROPHAGE FLUMU PROTEIN GP42"/>
    <property type="match status" value="1"/>
</dbReference>
<dbReference type="AlphaFoldDB" id="A0A6N7XP46"/>
<dbReference type="InterPro" id="IPR013491">
    <property type="entry name" value="Tape_meas_N"/>
</dbReference>
<comment type="caution">
    <text evidence="3">The sequence shown here is derived from an EMBL/GenBank/DDBJ whole genome shotgun (WGS) entry which is preliminary data.</text>
</comment>
<dbReference type="Pfam" id="PF20155">
    <property type="entry name" value="TMP_3"/>
    <property type="match status" value="1"/>
</dbReference>
<gene>
    <name evidence="3" type="ORF">FYJ83_14170</name>
</gene>
<protein>
    <submittedName>
        <fullName evidence="3">Tape measure protein</fullName>
    </submittedName>
</protein>
<feature type="domain" description="Tape measure protein N-terminal" evidence="2">
    <location>
        <begin position="202"/>
        <end position="386"/>
    </location>
</feature>
<feature type="coiled-coil region" evidence="1">
    <location>
        <begin position="49"/>
        <end position="160"/>
    </location>
</feature>
<dbReference type="EMBL" id="VUNQ01000037">
    <property type="protein sequence ID" value="MSU02602.1"/>
    <property type="molecule type" value="Genomic_DNA"/>
</dbReference>
<reference evidence="3 4" key="1">
    <citation type="submission" date="2019-09" db="EMBL/GenBank/DDBJ databases">
        <title>In-depth cultivation of the pig gut microbiome towards novel bacterial diversity and tailored functional studies.</title>
        <authorList>
            <person name="Wylensek D."/>
            <person name="Hitch T.C.A."/>
            <person name="Clavel T."/>
        </authorList>
    </citation>
    <scope>NUCLEOTIDE SEQUENCE [LARGE SCALE GENOMIC DNA]</scope>
    <source>
        <strain evidence="3 4">WCA3-693-APC-4?</strain>
    </source>
</reference>
<dbReference type="InterPro" id="IPR011989">
    <property type="entry name" value="ARM-like"/>
</dbReference>
<evidence type="ECO:0000313" key="4">
    <source>
        <dbReference type="Proteomes" id="UP000469523"/>
    </source>
</evidence>
<dbReference type="PANTHER" id="PTHR38812">
    <property type="entry name" value="MU-LIKE PROPHAGE FLUMU PROTEIN GP42"/>
    <property type="match status" value="1"/>
</dbReference>
<dbReference type="SUPFAM" id="SSF48371">
    <property type="entry name" value="ARM repeat"/>
    <property type="match status" value="1"/>
</dbReference>
<sequence length="830" mass="88026">MADNFGLKIGVEGEKEFKNALRDINQAFKVLGSEMALVSSQFDKNDKSIQALTARNEVLEKSIDAQKEKIETLRAALDNASTSFGENDRRTQNWQIQLNKALAELNGMERELENNHKALRDHADATDDSADNMEDAADAANELADNVDDVGDEMDDASKKTSIFGDVLKANLLSEAIIGGVKALGSAIAGIGKAFIGAMKDGVEYNAQMENYTASFTTMLGDEAKAQKLVNDLKKEAAATPFGMQDLAQSAQTLMSFGMSAEEAQKRMKQLGDISQGDAEKFKSLTLAFAQMSSTGKLTGQDLMQMINAGFNPLEEISRKTGKSIGELKDEMSKGAISADMVAEAFASATSEGGRFYGSMEAQSKTFSGQMATLEDGVASLKGQLAEGLTTMLSGTVLPMVNGWIDELSQAFEKDGVQGLIDVFGGILEEAVQFISEQLPIVVDIASQIIISLIQGLTSALPKITEAAVMLLMTLVNGIIETLPALIAAGVQMIGTIVSGIAEALPQLIPAAVSAVIQIVQALLDALPVLIAALPVIITGIVDFIIGAIPQIIEAGIQLLTSLISALPEIITVIVEAIPQIVDGLITAILGSIPQLIDAGVQLLVALIQNLPQIISTVITAIPKIVSSLVNAIIGNIPQIIQAGIMLLVSLIKNLPTIIVEVVKAVPQIITALVKGFTGSIWQIAQVGTNLIKGLWQGISDAGAWLWDKISGFFGGVVDKIKKFFGIRSPSTLFAGIGENMGEGIGVGFEKAMNSVSQDMQNAIPTDFDINPNLNMNGAGFSSGYGTIGGSLITIQQMIVRSEDDIRKISQELYNLMQTGSRAQGRFITA</sequence>
<dbReference type="NCBIfam" id="TIGR02675">
    <property type="entry name" value="tape_meas_nterm"/>
    <property type="match status" value="1"/>
</dbReference>
<dbReference type="InterPro" id="IPR053058">
    <property type="entry name" value="Mulikevirus_tape_measure"/>
</dbReference>